<protein>
    <submittedName>
        <fullName evidence="1">Uncharacterized protein</fullName>
    </submittedName>
</protein>
<accession>A0A6H2H4R7</accession>
<keyword evidence="2" id="KW-1185">Reference proteome</keyword>
<organism evidence="1 2">
    <name type="scientific">Paenibacillus albicereus</name>
    <dbReference type="NCBI Taxonomy" id="2726185"/>
    <lineage>
        <taxon>Bacteria</taxon>
        <taxon>Bacillati</taxon>
        <taxon>Bacillota</taxon>
        <taxon>Bacilli</taxon>
        <taxon>Bacillales</taxon>
        <taxon>Paenibacillaceae</taxon>
        <taxon>Paenibacillus</taxon>
    </lineage>
</organism>
<dbReference type="KEGG" id="palr:HGI30_11755"/>
<reference evidence="1 2" key="1">
    <citation type="submission" date="2020-04" db="EMBL/GenBank/DDBJ databases">
        <title>Novel Paenibacillus strain UniB2 isolated from commercial digestive syrup.</title>
        <authorList>
            <person name="Thorat V."/>
            <person name="Kirdat K."/>
            <person name="Tiwarekar B."/>
            <person name="Yadav A."/>
        </authorList>
    </citation>
    <scope>NUCLEOTIDE SEQUENCE [LARGE SCALE GENOMIC DNA]</scope>
    <source>
        <strain evidence="1 2">UniB2</strain>
    </source>
</reference>
<evidence type="ECO:0000313" key="2">
    <source>
        <dbReference type="Proteomes" id="UP000502136"/>
    </source>
</evidence>
<dbReference type="Proteomes" id="UP000502136">
    <property type="component" value="Chromosome"/>
</dbReference>
<dbReference type="AlphaFoldDB" id="A0A6H2H4R7"/>
<gene>
    <name evidence="1" type="ORF">HGI30_11755</name>
</gene>
<dbReference type="EMBL" id="CP051428">
    <property type="protein sequence ID" value="QJC54338.1"/>
    <property type="molecule type" value="Genomic_DNA"/>
</dbReference>
<name>A0A6H2H4R7_9BACL</name>
<evidence type="ECO:0000313" key="1">
    <source>
        <dbReference type="EMBL" id="QJC54338.1"/>
    </source>
</evidence>
<sequence>MNADFLPVRDLEGHLLLSIKKPEFGLTVSTRELVYHKPHVNYYLKLDDMVSLVPFELRRTKEMTAGHSRGGTAEYAISGADVPVYRIHVSAAVVHNRSGRFQTGAMQFILPIPPRMLQLIGAHSGMSRL</sequence>
<proteinExistence type="predicted"/>